<evidence type="ECO:0000313" key="1">
    <source>
        <dbReference type="EnsemblMetazoa" id="PPA21385.1"/>
    </source>
</evidence>
<dbReference type="EnsemblMetazoa" id="PPA21385.1">
    <property type="protein sequence ID" value="PPA21385.1"/>
    <property type="gene ID" value="WBGene00110939"/>
</dbReference>
<dbReference type="Proteomes" id="UP000005239">
    <property type="component" value="Unassembled WGS sequence"/>
</dbReference>
<organism evidence="1 2">
    <name type="scientific">Pristionchus pacificus</name>
    <name type="common">Parasitic nematode worm</name>
    <dbReference type="NCBI Taxonomy" id="54126"/>
    <lineage>
        <taxon>Eukaryota</taxon>
        <taxon>Metazoa</taxon>
        <taxon>Ecdysozoa</taxon>
        <taxon>Nematoda</taxon>
        <taxon>Chromadorea</taxon>
        <taxon>Rhabditida</taxon>
        <taxon>Rhabditina</taxon>
        <taxon>Diplogasteromorpha</taxon>
        <taxon>Diplogasteroidea</taxon>
        <taxon>Neodiplogasteridae</taxon>
        <taxon>Pristionchus</taxon>
    </lineage>
</organism>
<gene>
    <name evidence="1" type="primary">WBGene00110939</name>
</gene>
<keyword evidence="2" id="KW-1185">Reference proteome</keyword>
<accession>A0A2A6B633</accession>
<proteinExistence type="predicted"/>
<reference evidence="2" key="1">
    <citation type="journal article" date="2008" name="Nat. Genet.">
        <title>The Pristionchus pacificus genome provides a unique perspective on nematode lifestyle and parasitism.</title>
        <authorList>
            <person name="Dieterich C."/>
            <person name="Clifton S.W."/>
            <person name="Schuster L.N."/>
            <person name="Chinwalla A."/>
            <person name="Delehaunty K."/>
            <person name="Dinkelacker I."/>
            <person name="Fulton L."/>
            <person name="Fulton R."/>
            <person name="Godfrey J."/>
            <person name="Minx P."/>
            <person name="Mitreva M."/>
            <person name="Roeseler W."/>
            <person name="Tian H."/>
            <person name="Witte H."/>
            <person name="Yang S.P."/>
            <person name="Wilson R.K."/>
            <person name="Sommer R.J."/>
        </authorList>
    </citation>
    <scope>NUCLEOTIDE SEQUENCE [LARGE SCALE GENOMIC DNA]</scope>
    <source>
        <strain evidence="2">PS312</strain>
    </source>
</reference>
<accession>A0A8R1UFF2</accession>
<name>A0A2A6B633_PRIPA</name>
<evidence type="ECO:0000313" key="2">
    <source>
        <dbReference type="Proteomes" id="UP000005239"/>
    </source>
</evidence>
<dbReference type="AlphaFoldDB" id="A0A2A6B633"/>
<reference evidence="1" key="2">
    <citation type="submission" date="2022-06" db="UniProtKB">
        <authorList>
            <consortium name="EnsemblMetazoa"/>
        </authorList>
    </citation>
    <scope>IDENTIFICATION</scope>
    <source>
        <strain evidence="1">PS312</strain>
    </source>
</reference>
<sequence>MEHGMETRIFVDDFDSEHADVLLGIDPGCHKFIGFDESIPSTTVSFLFKKIFTRALTLALIPVTTIFSITSCFITVAAPGLFIDITDENETERIYMMHADSQVNFPTINRSALISSHIFACNGLCFLIYCLIAAQIFRAKVTTILVRNSDKIHLRKLERSATILPGIFYSTH</sequence>
<protein>
    <submittedName>
        <fullName evidence="1">Uncharacterized protein</fullName>
    </submittedName>
</protein>